<dbReference type="CDD" id="cd01770">
    <property type="entry name" value="UBX_UBXN2"/>
    <property type="match status" value="1"/>
</dbReference>
<accession>A0A016WLF0</accession>
<dbReference type="SUPFAM" id="SSF102848">
    <property type="entry name" value="NSFL1 (p97 ATPase) cofactor p47, SEP domain"/>
    <property type="match status" value="1"/>
</dbReference>
<dbReference type="PROSITE" id="PS50033">
    <property type="entry name" value="UBX"/>
    <property type="match status" value="1"/>
</dbReference>
<dbReference type="PANTHER" id="PTHR23333">
    <property type="entry name" value="UBX DOMAIN CONTAINING PROTEIN"/>
    <property type="match status" value="1"/>
</dbReference>
<dbReference type="GO" id="GO:0007030">
    <property type="term" value="P:Golgi organization"/>
    <property type="evidence" value="ECO:0007669"/>
    <property type="project" value="TreeGrafter"/>
</dbReference>
<feature type="domain" description="UBX" evidence="2">
    <location>
        <begin position="272"/>
        <end position="349"/>
    </location>
</feature>
<gene>
    <name evidence="4" type="primary">Acey_s0629.g841</name>
    <name evidence="4" type="synonym">Acey-ubxn-2</name>
    <name evidence="4" type="ORF">Y032_0629g841</name>
</gene>
<dbReference type="GO" id="GO:0000045">
    <property type="term" value="P:autophagosome assembly"/>
    <property type="evidence" value="ECO:0007669"/>
    <property type="project" value="TreeGrafter"/>
</dbReference>
<dbReference type="Proteomes" id="UP000024635">
    <property type="component" value="Unassembled WGS sequence"/>
</dbReference>
<dbReference type="Pfam" id="PF00789">
    <property type="entry name" value="UBX"/>
    <property type="match status" value="1"/>
</dbReference>
<dbReference type="InterPro" id="IPR029071">
    <property type="entry name" value="Ubiquitin-like_domsf"/>
</dbReference>
<feature type="region of interest" description="Disordered" evidence="1">
    <location>
        <begin position="33"/>
        <end position="75"/>
    </location>
</feature>
<feature type="domain" description="SEP" evidence="3">
    <location>
        <begin position="141"/>
        <end position="205"/>
    </location>
</feature>
<protein>
    <recommendedName>
        <fullName evidence="6">SEP domain protein</fullName>
    </recommendedName>
</protein>
<evidence type="ECO:0000313" key="4">
    <source>
        <dbReference type="EMBL" id="EYC40087.1"/>
    </source>
</evidence>
<evidence type="ECO:0000259" key="2">
    <source>
        <dbReference type="PROSITE" id="PS50033"/>
    </source>
</evidence>
<evidence type="ECO:0008006" key="6">
    <source>
        <dbReference type="Google" id="ProtNLM"/>
    </source>
</evidence>
<dbReference type="GO" id="GO:0005634">
    <property type="term" value="C:nucleus"/>
    <property type="evidence" value="ECO:0007669"/>
    <property type="project" value="TreeGrafter"/>
</dbReference>
<dbReference type="PANTHER" id="PTHR23333:SF20">
    <property type="entry name" value="NSFL1 COFACTOR P47"/>
    <property type="match status" value="1"/>
</dbReference>
<dbReference type="InterPro" id="IPR001012">
    <property type="entry name" value="UBX_dom"/>
</dbReference>
<dbReference type="SUPFAM" id="SSF54236">
    <property type="entry name" value="Ubiquitin-like"/>
    <property type="match status" value="1"/>
</dbReference>
<dbReference type="EMBL" id="JARK01000229">
    <property type="protein sequence ID" value="EYC40087.1"/>
    <property type="molecule type" value="Genomic_DNA"/>
</dbReference>
<reference evidence="5" key="1">
    <citation type="journal article" date="2015" name="Nat. Genet.">
        <title>The genome and transcriptome of the zoonotic hookworm Ancylostoma ceylanicum identify infection-specific gene families.</title>
        <authorList>
            <person name="Schwarz E.M."/>
            <person name="Hu Y."/>
            <person name="Antoshechkin I."/>
            <person name="Miller M.M."/>
            <person name="Sternberg P.W."/>
            <person name="Aroian R.V."/>
        </authorList>
    </citation>
    <scope>NUCLEOTIDE SEQUENCE</scope>
    <source>
        <strain evidence="5">HY135</strain>
    </source>
</reference>
<dbReference type="Pfam" id="PF08059">
    <property type="entry name" value="SEP"/>
    <property type="match status" value="1"/>
</dbReference>
<dbReference type="FunFam" id="3.30.420.210:FF:000002">
    <property type="entry name" value="UBX domain-containing protein 1"/>
    <property type="match status" value="1"/>
</dbReference>
<dbReference type="GO" id="GO:0061025">
    <property type="term" value="P:membrane fusion"/>
    <property type="evidence" value="ECO:0007669"/>
    <property type="project" value="TreeGrafter"/>
</dbReference>
<proteinExistence type="predicted"/>
<organism evidence="4 5">
    <name type="scientific">Ancylostoma ceylanicum</name>
    <dbReference type="NCBI Taxonomy" id="53326"/>
    <lineage>
        <taxon>Eukaryota</taxon>
        <taxon>Metazoa</taxon>
        <taxon>Ecdysozoa</taxon>
        <taxon>Nematoda</taxon>
        <taxon>Chromadorea</taxon>
        <taxon>Rhabditida</taxon>
        <taxon>Rhabditina</taxon>
        <taxon>Rhabditomorpha</taxon>
        <taxon>Strongyloidea</taxon>
        <taxon>Ancylostomatidae</taxon>
        <taxon>Ancylostomatinae</taxon>
        <taxon>Ancylostoma</taxon>
    </lineage>
</organism>
<dbReference type="InterPro" id="IPR036241">
    <property type="entry name" value="NSFL1C_SEP_dom_sf"/>
</dbReference>
<evidence type="ECO:0000259" key="3">
    <source>
        <dbReference type="PROSITE" id="PS51399"/>
    </source>
</evidence>
<dbReference type="Gene3D" id="3.10.20.90">
    <property type="entry name" value="Phosphatidylinositol 3-kinase Catalytic Subunit, Chain A, domain 1"/>
    <property type="match status" value="1"/>
</dbReference>
<dbReference type="SMART" id="SM00166">
    <property type="entry name" value="UBX"/>
    <property type="match status" value="1"/>
</dbReference>
<dbReference type="GO" id="GO:0005829">
    <property type="term" value="C:cytosol"/>
    <property type="evidence" value="ECO:0007669"/>
    <property type="project" value="TreeGrafter"/>
</dbReference>
<name>A0A016WLF0_9BILA</name>
<dbReference type="Gene3D" id="3.30.420.210">
    <property type="entry name" value="SEP domain"/>
    <property type="match status" value="1"/>
</dbReference>
<dbReference type="OrthoDB" id="274641at2759"/>
<dbReference type="SMART" id="SM00553">
    <property type="entry name" value="SEP"/>
    <property type="match status" value="1"/>
</dbReference>
<dbReference type="STRING" id="53326.A0A016WLF0"/>
<comment type="caution">
    <text evidence="4">The sequence shown here is derived from an EMBL/GenBank/DDBJ whole genome shotgun (WGS) entry which is preliminary data.</text>
</comment>
<dbReference type="AlphaFoldDB" id="A0A016WLF0"/>
<feature type="region of interest" description="Disordered" evidence="1">
    <location>
        <begin position="92"/>
        <end position="138"/>
    </location>
</feature>
<evidence type="ECO:0000313" key="5">
    <source>
        <dbReference type="Proteomes" id="UP000024635"/>
    </source>
</evidence>
<dbReference type="InterPro" id="IPR012989">
    <property type="entry name" value="SEP_domain"/>
</dbReference>
<dbReference type="PROSITE" id="PS51399">
    <property type="entry name" value="SEP"/>
    <property type="match status" value="1"/>
</dbReference>
<dbReference type="GO" id="GO:0031468">
    <property type="term" value="P:nuclear membrane reassembly"/>
    <property type="evidence" value="ECO:0007669"/>
    <property type="project" value="TreeGrafter"/>
</dbReference>
<evidence type="ECO:0000256" key="1">
    <source>
        <dbReference type="SAM" id="MobiDB-lite"/>
    </source>
</evidence>
<dbReference type="GO" id="GO:0043161">
    <property type="term" value="P:proteasome-mediated ubiquitin-dependent protein catabolic process"/>
    <property type="evidence" value="ECO:0007669"/>
    <property type="project" value="TreeGrafter"/>
</dbReference>
<feature type="compositionally biased region" description="Polar residues" evidence="1">
    <location>
        <begin position="127"/>
        <end position="136"/>
    </location>
</feature>
<sequence>MHTIVFPKNTCLSLNCASTEPCRSTFATLASLRKEEHDSGEESDGGGERQGFFVGGSEHSGQQVLGPERPSRDSPNMVERVFDAARQHGAEALTSSDVSSQHHHRTHFGGGGVRLGDPSSGPHLPASDSSSGGSDTNEPDEVVVELFMWENGFSIDDGPLRTFDEPESRQFLESIMQGRVPAELLAAHPRRRIDLRMQRRSGPYEPPKLKPFQGTGVRLGAVVPQVVSTAAPSPSSSAAQGMYGSYLPTSWTMADPSENNLDKAQASVELDNNSPITQVQIRLPNGQRVSGKFNHAHTVSAIRNFLVTAYPDMAATAFQLMTTFPNKVIDDESVDLKEAGLLNAVVVVKLCT</sequence>
<keyword evidence="5" id="KW-1185">Reference proteome</keyword>
<dbReference type="GO" id="GO:0043130">
    <property type="term" value="F:ubiquitin binding"/>
    <property type="evidence" value="ECO:0007669"/>
    <property type="project" value="TreeGrafter"/>
</dbReference>